<keyword evidence="3" id="KW-1185">Reference proteome</keyword>
<organism evidence="2 3">
    <name type="scientific">Lates japonicus</name>
    <name type="common">Japanese lates</name>
    <dbReference type="NCBI Taxonomy" id="270547"/>
    <lineage>
        <taxon>Eukaryota</taxon>
        <taxon>Metazoa</taxon>
        <taxon>Chordata</taxon>
        <taxon>Craniata</taxon>
        <taxon>Vertebrata</taxon>
        <taxon>Euteleostomi</taxon>
        <taxon>Actinopterygii</taxon>
        <taxon>Neopterygii</taxon>
        <taxon>Teleostei</taxon>
        <taxon>Neoteleostei</taxon>
        <taxon>Acanthomorphata</taxon>
        <taxon>Carangaria</taxon>
        <taxon>Carangaria incertae sedis</taxon>
        <taxon>Centropomidae</taxon>
        <taxon>Lates</taxon>
    </lineage>
</organism>
<sequence length="306" mass="35188">MSNTGLIRHIRSPPQPPGPILGCSKLFLCIMPVAQIAIGSVYLHDCPQQHYIPIYLIVVGTFGLVLALLSCLPCAQEPKDGTSNPLSQVCTVWNSLTSFFLFCWFIAGNVWIYSIYEPNYNKNTTTVDSYCNRTVYLFAFWTTTLVYIILDKREETACSQVIMLVLPIAQLIIGVMYLHDCPRQPYIPIYLIVMGVICLVLNWLPTMPCFPCFIKYKEAWGCFLFLYLIFLSCWFITGNVWIYSIYEPNYNKSSTQVSPYCNKTLYLFAFWTTNLTYILLGVILFSWCLCRQQQPDDDDTQRLLQG</sequence>
<evidence type="ECO:0000313" key="3">
    <source>
        <dbReference type="Proteomes" id="UP001279410"/>
    </source>
</evidence>
<dbReference type="InterPro" id="IPR040350">
    <property type="entry name" value="TMEM272"/>
</dbReference>
<feature type="transmembrane region" description="Helical" evidence="1">
    <location>
        <begin position="96"/>
        <end position="114"/>
    </location>
</feature>
<feature type="transmembrane region" description="Helical" evidence="1">
    <location>
        <begin position="134"/>
        <end position="150"/>
    </location>
</feature>
<accession>A0AAD3MHV8</accession>
<dbReference type="PANTHER" id="PTHR33444">
    <property type="entry name" value="SI:DKEY-19B23.12-RELATED"/>
    <property type="match status" value="1"/>
</dbReference>
<evidence type="ECO:0000313" key="2">
    <source>
        <dbReference type="EMBL" id="GLD53764.1"/>
    </source>
</evidence>
<feature type="transmembrane region" description="Helical" evidence="1">
    <location>
        <begin position="54"/>
        <end position="75"/>
    </location>
</feature>
<evidence type="ECO:0000256" key="1">
    <source>
        <dbReference type="SAM" id="Phobius"/>
    </source>
</evidence>
<feature type="transmembrane region" description="Helical" evidence="1">
    <location>
        <begin position="266"/>
        <end position="290"/>
    </location>
</feature>
<comment type="caution">
    <text evidence="2">The sequence shown here is derived from an EMBL/GenBank/DDBJ whole genome shotgun (WGS) entry which is preliminary data.</text>
</comment>
<keyword evidence="1" id="KW-0472">Membrane</keyword>
<dbReference type="PANTHER" id="PTHR33444:SF2">
    <property type="entry name" value="MARVEL DOMAIN-CONTAINING PROTEIN"/>
    <property type="match status" value="1"/>
</dbReference>
<feature type="transmembrane region" description="Helical" evidence="1">
    <location>
        <begin position="185"/>
        <end position="204"/>
    </location>
</feature>
<proteinExistence type="predicted"/>
<dbReference type="EMBL" id="BRZM01000018">
    <property type="protein sequence ID" value="GLD53764.1"/>
    <property type="molecule type" value="Genomic_DNA"/>
</dbReference>
<keyword evidence="1" id="KW-1133">Transmembrane helix</keyword>
<reference evidence="2" key="1">
    <citation type="submission" date="2022-08" db="EMBL/GenBank/DDBJ databases">
        <title>Genome sequencing of akame (Lates japonicus).</title>
        <authorList>
            <person name="Hashiguchi Y."/>
            <person name="Takahashi H."/>
        </authorList>
    </citation>
    <scope>NUCLEOTIDE SEQUENCE</scope>
    <source>
        <strain evidence="2">Kochi</strain>
    </source>
</reference>
<name>A0AAD3MHV8_LATJO</name>
<dbReference type="AlphaFoldDB" id="A0AAD3MHV8"/>
<keyword evidence="1 2" id="KW-0812">Transmembrane</keyword>
<feature type="transmembrane region" description="Helical" evidence="1">
    <location>
        <begin position="224"/>
        <end position="246"/>
    </location>
</feature>
<protein>
    <submittedName>
        <fullName evidence="2">Transmembrane protein 272-like isoform X1</fullName>
    </submittedName>
</protein>
<feature type="transmembrane region" description="Helical" evidence="1">
    <location>
        <begin position="20"/>
        <end position="42"/>
    </location>
</feature>
<dbReference type="Proteomes" id="UP001279410">
    <property type="component" value="Unassembled WGS sequence"/>
</dbReference>
<gene>
    <name evidence="2" type="ORF">AKAME5_000647300</name>
</gene>
<feature type="transmembrane region" description="Helical" evidence="1">
    <location>
        <begin position="162"/>
        <end position="179"/>
    </location>
</feature>